<comment type="function">
    <text evidence="12">Mannosyltransferase involved in glycosylphosphatidylinositol-anchor biosynthesis.</text>
</comment>
<evidence type="ECO:0000256" key="1">
    <source>
        <dbReference type="ARBA" id="ARBA00004477"/>
    </source>
</evidence>
<feature type="transmembrane region" description="Helical" evidence="12">
    <location>
        <begin position="401"/>
        <end position="422"/>
    </location>
</feature>
<comment type="subcellular location">
    <subcellularLocation>
        <location evidence="1 12">Endoplasmic reticulum membrane</location>
        <topology evidence="1 12">Multi-pass membrane protein</topology>
    </subcellularLocation>
</comment>
<accession>A0A0C9ZF30</accession>
<comment type="caution">
    <text evidence="12">Lacks conserved residue(s) required for the propagation of feature annotation.</text>
</comment>
<evidence type="ECO:0000256" key="10">
    <source>
        <dbReference type="ARBA" id="ARBA00022989"/>
    </source>
</evidence>
<protein>
    <recommendedName>
        <fullName evidence="4 12">GPI mannosyltransferase 2</fullName>
        <ecNumber evidence="12">2.4.1.-</ecNumber>
    </recommendedName>
</protein>
<comment type="pathway">
    <text evidence="2 12">Glycolipid biosynthesis; glycosylphosphatidylinositol-anchor biosynthesis.</text>
</comment>
<dbReference type="EMBL" id="KN833694">
    <property type="protein sequence ID" value="KIK27931.1"/>
    <property type="molecule type" value="Genomic_DNA"/>
</dbReference>
<reference evidence="14" key="2">
    <citation type="submission" date="2015-01" db="EMBL/GenBank/DDBJ databases">
        <title>Evolutionary Origins and Diversification of the Mycorrhizal Mutualists.</title>
        <authorList>
            <consortium name="DOE Joint Genome Institute"/>
            <consortium name="Mycorrhizal Genomics Consortium"/>
            <person name="Kohler A."/>
            <person name="Kuo A."/>
            <person name="Nagy L.G."/>
            <person name="Floudas D."/>
            <person name="Copeland A."/>
            <person name="Barry K.W."/>
            <person name="Cichocki N."/>
            <person name="Veneault-Fourrey C."/>
            <person name="LaButti K."/>
            <person name="Lindquist E.A."/>
            <person name="Lipzen A."/>
            <person name="Lundell T."/>
            <person name="Morin E."/>
            <person name="Murat C."/>
            <person name="Riley R."/>
            <person name="Ohm R."/>
            <person name="Sun H."/>
            <person name="Tunlid A."/>
            <person name="Henrissat B."/>
            <person name="Grigoriev I.V."/>
            <person name="Hibbett D.S."/>
            <person name="Martin F."/>
        </authorList>
    </citation>
    <scope>NUCLEOTIDE SEQUENCE [LARGE SCALE GENOMIC DNA]</scope>
    <source>
        <strain evidence="14">441</strain>
    </source>
</reference>
<dbReference type="Pfam" id="PF04188">
    <property type="entry name" value="Mannosyl_trans2"/>
    <property type="match status" value="1"/>
</dbReference>
<evidence type="ECO:0000256" key="2">
    <source>
        <dbReference type="ARBA" id="ARBA00004687"/>
    </source>
</evidence>
<dbReference type="PANTHER" id="PTHR12468:SF2">
    <property type="entry name" value="GPI MANNOSYLTRANSFERASE 2"/>
    <property type="match status" value="1"/>
</dbReference>
<dbReference type="InterPro" id="IPR007315">
    <property type="entry name" value="PIG-V/Gpi18"/>
</dbReference>
<dbReference type="EC" id="2.4.1.-" evidence="12"/>
<dbReference type="AlphaFoldDB" id="A0A0C9ZF30"/>
<dbReference type="UniPathway" id="UPA00196"/>
<keyword evidence="8 12" id="KW-0812">Transmembrane</keyword>
<keyword evidence="11 12" id="KW-0472">Membrane</keyword>
<reference evidence="13 14" key="1">
    <citation type="submission" date="2014-04" db="EMBL/GenBank/DDBJ databases">
        <authorList>
            <consortium name="DOE Joint Genome Institute"/>
            <person name="Kuo A."/>
            <person name="Kohler A."/>
            <person name="Costa M.D."/>
            <person name="Nagy L.G."/>
            <person name="Floudas D."/>
            <person name="Copeland A."/>
            <person name="Barry K.W."/>
            <person name="Cichocki N."/>
            <person name="Veneault-Fourrey C."/>
            <person name="LaButti K."/>
            <person name="Lindquist E.A."/>
            <person name="Lipzen A."/>
            <person name="Lundell T."/>
            <person name="Morin E."/>
            <person name="Murat C."/>
            <person name="Sun H."/>
            <person name="Tunlid A."/>
            <person name="Henrissat B."/>
            <person name="Grigoriev I.V."/>
            <person name="Hibbett D.S."/>
            <person name="Martin F."/>
            <person name="Nordberg H.P."/>
            <person name="Cantor M.N."/>
            <person name="Hua S.X."/>
        </authorList>
    </citation>
    <scope>NUCLEOTIDE SEQUENCE [LARGE SCALE GENOMIC DNA]</scope>
    <source>
        <strain evidence="13 14">441</strain>
    </source>
</reference>
<evidence type="ECO:0000256" key="3">
    <source>
        <dbReference type="ARBA" id="ARBA00008698"/>
    </source>
</evidence>
<feature type="transmembrane region" description="Helical" evidence="12">
    <location>
        <begin position="225"/>
        <end position="246"/>
    </location>
</feature>
<sequence>MKVAPVASDHHGQSLLAQSLLSRLLICLLIVSSAALLTLFDTSPKLFLDDNVSVWTSSLLRWDVFHFAHIAREGLVYEHEWAFFPGVPLVMRWSGSVLSLLGLSLPGWPALLIGGAIVAALLDSTRILYQLSLYHLRSSSAAFLATLLSFFPSSPSALRFAPYSEPFFTYFSYRGMLACVRSQWLFASLYFAIAGVFRSNAVLLCGFIIWNMLVAPLLSGRKDPLSVNTTLRCVAYVVVSLSPFIYHNYRAYLLFCSSTRGHPRSQWCEGSTLPSIYTHVQREYWNVGFLRYWTISNIPNFLISLPILLNVWIFCIFYLSHLPRILRDGFARQESKSSAHLPLRDSLFLNPSILPHVLHGISLTLILTFSAHVQIALRILPSLPMTYWAAARLLIERPRWGKAWVAWSVVWCGLSCVLWAVFLPPA</sequence>
<evidence type="ECO:0000256" key="9">
    <source>
        <dbReference type="ARBA" id="ARBA00022824"/>
    </source>
</evidence>
<dbReference type="HOGENOM" id="CLU_029048_1_0_1"/>
<keyword evidence="14" id="KW-1185">Reference proteome</keyword>
<evidence type="ECO:0000256" key="12">
    <source>
        <dbReference type="RuleBase" id="RU363112"/>
    </source>
</evidence>
<evidence type="ECO:0000256" key="6">
    <source>
        <dbReference type="ARBA" id="ARBA00022676"/>
    </source>
</evidence>
<dbReference type="Proteomes" id="UP000054018">
    <property type="component" value="Unassembled WGS sequence"/>
</dbReference>
<evidence type="ECO:0000313" key="13">
    <source>
        <dbReference type="EMBL" id="KIK27931.1"/>
    </source>
</evidence>
<keyword evidence="5 12" id="KW-0337">GPI-anchor biosynthesis</keyword>
<evidence type="ECO:0000313" key="14">
    <source>
        <dbReference type="Proteomes" id="UP000054018"/>
    </source>
</evidence>
<evidence type="ECO:0000256" key="4">
    <source>
        <dbReference type="ARBA" id="ARBA00013795"/>
    </source>
</evidence>
<keyword evidence="10 12" id="KW-1133">Transmembrane helix</keyword>
<evidence type="ECO:0000256" key="7">
    <source>
        <dbReference type="ARBA" id="ARBA00022679"/>
    </source>
</evidence>
<feature type="transmembrane region" description="Helical" evidence="12">
    <location>
        <begin position="357"/>
        <end position="380"/>
    </location>
</feature>
<dbReference type="GO" id="GO:0004376">
    <property type="term" value="F:GPI mannosyltransferase activity"/>
    <property type="evidence" value="ECO:0007669"/>
    <property type="project" value="InterPro"/>
</dbReference>
<proteinExistence type="inferred from homology"/>
<feature type="transmembrane region" description="Helical" evidence="12">
    <location>
        <begin position="97"/>
        <end position="122"/>
    </location>
</feature>
<feature type="transmembrane region" description="Helical" evidence="12">
    <location>
        <begin position="20"/>
        <end position="40"/>
    </location>
</feature>
<dbReference type="GO" id="GO:0005789">
    <property type="term" value="C:endoplasmic reticulum membrane"/>
    <property type="evidence" value="ECO:0007669"/>
    <property type="project" value="UniProtKB-SubCell"/>
</dbReference>
<dbReference type="STRING" id="765257.A0A0C9ZF30"/>
<keyword evidence="9 12" id="KW-0256">Endoplasmic reticulum</keyword>
<gene>
    <name evidence="13" type="ORF">PISMIDRAFT_92020</name>
</gene>
<dbReference type="GO" id="GO:0031501">
    <property type="term" value="C:mannosyltransferase complex"/>
    <property type="evidence" value="ECO:0007669"/>
    <property type="project" value="TreeGrafter"/>
</dbReference>
<keyword evidence="6 12" id="KW-0328">Glycosyltransferase</keyword>
<dbReference type="OrthoDB" id="10252502at2759"/>
<evidence type="ECO:0000256" key="8">
    <source>
        <dbReference type="ARBA" id="ARBA00022692"/>
    </source>
</evidence>
<feature type="transmembrane region" description="Helical" evidence="12">
    <location>
        <begin position="301"/>
        <end position="320"/>
    </location>
</feature>
<evidence type="ECO:0000256" key="5">
    <source>
        <dbReference type="ARBA" id="ARBA00022502"/>
    </source>
</evidence>
<dbReference type="GO" id="GO:0000009">
    <property type="term" value="F:alpha-1,6-mannosyltransferase activity"/>
    <property type="evidence" value="ECO:0007669"/>
    <property type="project" value="InterPro"/>
</dbReference>
<organism evidence="13 14">
    <name type="scientific">Pisolithus microcarpus 441</name>
    <dbReference type="NCBI Taxonomy" id="765257"/>
    <lineage>
        <taxon>Eukaryota</taxon>
        <taxon>Fungi</taxon>
        <taxon>Dikarya</taxon>
        <taxon>Basidiomycota</taxon>
        <taxon>Agaricomycotina</taxon>
        <taxon>Agaricomycetes</taxon>
        <taxon>Agaricomycetidae</taxon>
        <taxon>Boletales</taxon>
        <taxon>Sclerodermatineae</taxon>
        <taxon>Pisolithaceae</taxon>
        <taxon>Pisolithus</taxon>
    </lineage>
</organism>
<keyword evidence="7 12" id="KW-0808">Transferase</keyword>
<comment type="similarity">
    <text evidence="3 12">Belongs to the PIGV family.</text>
</comment>
<dbReference type="GO" id="GO:0006506">
    <property type="term" value="P:GPI anchor biosynthetic process"/>
    <property type="evidence" value="ECO:0007669"/>
    <property type="project" value="UniProtKB-UniPathway"/>
</dbReference>
<name>A0A0C9ZF30_9AGAM</name>
<evidence type="ECO:0000256" key="11">
    <source>
        <dbReference type="ARBA" id="ARBA00023136"/>
    </source>
</evidence>
<dbReference type="PANTHER" id="PTHR12468">
    <property type="entry name" value="GPI MANNOSYLTRANSFERASE 2"/>
    <property type="match status" value="1"/>
</dbReference>